<reference evidence="2 3" key="1">
    <citation type="submission" date="2022-10" db="EMBL/GenBank/DDBJ databases">
        <title>Complete genome sequence of Exiguobacterium profundum TSS-3 isolated from an extremely saline-alkaline spring located in Ixtapa, Chiapas-Mexico.</title>
        <authorList>
            <person name="Rincon-Rosales R."/>
            <person name="Rogel M.A."/>
            <person name="Rincon-Molina C.I."/>
            <person name="Guerrero G."/>
            <person name="Manzano-Gomez L.A."/>
            <person name="Lopez-Lopez A."/>
            <person name="Rincon Molina F.A."/>
            <person name="Martinez-Romero E."/>
        </authorList>
    </citation>
    <scope>NUCLEOTIDE SEQUENCE [LARGE SCALE GENOMIC DNA]</scope>
    <source>
        <strain evidence="2 3">TSS-3</strain>
    </source>
</reference>
<dbReference type="NCBIfam" id="TIGR02681">
    <property type="entry name" value="phage_pRha"/>
    <property type="match status" value="1"/>
</dbReference>
<dbReference type="InterPro" id="IPR014054">
    <property type="entry name" value="Phage_regulatory_Rha"/>
</dbReference>
<dbReference type="Pfam" id="PF10552">
    <property type="entry name" value="ORF6C"/>
    <property type="match status" value="1"/>
</dbReference>
<proteinExistence type="predicted"/>
<dbReference type="Proteomes" id="UP001219957">
    <property type="component" value="Chromosome"/>
</dbReference>
<dbReference type="Pfam" id="PF09669">
    <property type="entry name" value="Phage_pRha"/>
    <property type="match status" value="1"/>
</dbReference>
<organism evidence="2 3">
    <name type="scientific">Exiguobacterium profundum</name>
    <dbReference type="NCBI Taxonomy" id="307643"/>
    <lineage>
        <taxon>Bacteria</taxon>
        <taxon>Bacillati</taxon>
        <taxon>Bacillota</taxon>
        <taxon>Bacilli</taxon>
        <taxon>Bacillales</taxon>
        <taxon>Bacillales Family XII. Incertae Sedis</taxon>
        <taxon>Exiguobacterium</taxon>
    </lineage>
</organism>
<evidence type="ECO:0000259" key="1">
    <source>
        <dbReference type="Pfam" id="PF10552"/>
    </source>
</evidence>
<gene>
    <name evidence="2" type="ORF">OE059_04660</name>
</gene>
<sequence>MNEFKTPMFQAMQIAGRVKEQQQAIDSRDVADMIGKRHDHLVRDIDTQIEVMSQSPELGTDDYYIESSYQAGTGKKYRCYLLTKLGCEMIANKLTGEKGILFTAFYVKHFNQMEQAQQVSPEQSLAMLFRSQADLLEETQCIKNDVKFLKGEMRLSTSDEQMFSNLANQRVTKSLGGKKARAYKDASLRQTVYSQFWKEFKDYFEIARKGDLPRVKLQEAKMFIREWTPNTENRMTISKLNDQLELDFES</sequence>
<evidence type="ECO:0000313" key="2">
    <source>
        <dbReference type="EMBL" id="WED56154.1"/>
    </source>
</evidence>
<dbReference type="RefSeq" id="WP_275060460.1">
    <property type="nucleotide sequence ID" value="NZ_CP109617.1"/>
</dbReference>
<feature type="domain" description="ORF6C" evidence="1">
    <location>
        <begin position="125"/>
        <end position="237"/>
    </location>
</feature>
<accession>A0ABY8B1Z6</accession>
<name>A0ABY8B1Z6_9BACL</name>
<evidence type="ECO:0000313" key="3">
    <source>
        <dbReference type="Proteomes" id="UP001219957"/>
    </source>
</evidence>
<protein>
    <submittedName>
        <fullName evidence="2">ORF6C domain-containing protein</fullName>
    </submittedName>
</protein>
<dbReference type="EMBL" id="CP109617">
    <property type="protein sequence ID" value="WED56154.1"/>
    <property type="molecule type" value="Genomic_DNA"/>
</dbReference>
<dbReference type="InterPro" id="IPR018878">
    <property type="entry name" value="ORF6C_dom"/>
</dbReference>
<keyword evidence="3" id="KW-1185">Reference proteome</keyword>